<accession>A0A3D8ILX1</accession>
<name>A0A3D8ILX1_9HELI</name>
<evidence type="ECO:0000313" key="2">
    <source>
        <dbReference type="Proteomes" id="UP000256379"/>
    </source>
</evidence>
<reference evidence="1 2" key="1">
    <citation type="submission" date="2018-04" db="EMBL/GenBank/DDBJ databases">
        <title>Novel Campyloabacter and Helicobacter Species and Strains.</title>
        <authorList>
            <person name="Mannion A.J."/>
            <person name="Shen Z."/>
            <person name="Fox J.G."/>
        </authorList>
    </citation>
    <scope>NUCLEOTIDE SEQUENCE [LARGE SCALE GENOMIC DNA]</scope>
    <source>
        <strain evidence="1 2">MIT 17-337</strain>
    </source>
</reference>
<keyword evidence="2" id="KW-1185">Reference proteome</keyword>
<protein>
    <submittedName>
        <fullName evidence="1">Uncharacterized protein</fullName>
    </submittedName>
</protein>
<dbReference type="Proteomes" id="UP000256379">
    <property type="component" value="Unassembled WGS sequence"/>
</dbReference>
<organism evidence="1 2">
    <name type="scientific">Helicobacter didelphidarum</name>
    <dbReference type="NCBI Taxonomy" id="2040648"/>
    <lineage>
        <taxon>Bacteria</taxon>
        <taxon>Pseudomonadati</taxon>
        <taxon>Campylobacterota</taxon>
        <taxon>Epsilonproteobacteria</taxon>
        <taxon>Campylobacterales</taxon>
        <taxon>Helicobacteraceae</taxon>
        <taxon>Helicobacter</taxon>
    </lineage>
</organism>
<proteinExistence type="predicted"/>
<evidence type="ECO:0000313" key="1">
    <source>
        <dbReference type="EMBL" id="RDU66228.1"/>
    </source>
</evidence>
<dbReference type="EMBL" id="NXLQ01000006">
    <property type="protein sequence ID" value="RDU66228.1"/>
    <property type="molecule type" value="Genomic_DNA"/>
</dbReference>
<dbReference type="AlphaFoldDB" id="A0A3D8ILX1"/>
<comment type="caution">
    <text evidence="1">The sequence shown here is derived from an EMBL/GenBank/DDBJ whole genome shotgun (WGS) entry which is preliminary data.</text>
</comment>
<sequence>MLPNKKSIKTIFIYNSVKNKFLFSFIEKSPRKKDGIQSDSKLKLYDLFMYREVKNLNKTIIRTTYSPCLIICKITLKYISE</sequence>
<gene>
    <name evidence="1" type="ORF">CQA53_04245</name>
</gene>